<evidence type="ECO:0000313" key="2">
    <source>
        <dbReference type="Proteomes" id="UP001190700"/>
    </source>
</evidence>
<dbReference type="Proteomes" id="UP001190700">
    <property type="component" value="Unassembled WGS sequence"/>
</dbReference>
<sequence>MLTPLLDPWDRRTRTEKASWDLFSTTNKECNTEQNEPRSQPDRVWLEKFILGLAAYLPYAAYAVCNKTPISVALRCSLVSPALAIAAVGSRLPPSFTCIADGSGSLTSAISLDGPYAKGKMATTAESILGSIIYSCGKSSVKHCAPGWEEKPAIIAALSALAIAGPQLIVKGKLSPAFLALGITSYGLSEVTSKLMAEPTHVQHITSKFWAAPLRRVQNWGHRRIARHAFASPSKPRHALQRGHR</sequence>
<proteinExistence type="predicted"/>
<dbReference type="EMBL" id="LGRX02034418">
    <property type="protein sequence ID" value="KAK3237862.1"/>
    <property type="molecule type" value="Genomic_DNA"/>
</dbReference>
<evidence type="ECO:0000313" key="1">
    <source>
        <dbReference type="EMBL" id="KAK3237862.1"/>
    </source>
</evidence>
<protein>
    <submittedName>
        <fullName evidence="1">Uncharacterized protein</fullName>
    </submittedName>
</protein>
<gene>
    <name evidence="1" type="ORF">CYMTET_52092</name>
</gene>
<reference evidence="1 2" key="1">
    <citation type="journal article" date="2015" name="Genome Biol. Evol.">
        <title>Comparative Genomics of a Bacterivorous Green Alga Reveals Evolutionary Causalities and Consequences of Phago-Mixotrophic Mode of Nutrition.</title>
        <authorList>
            <person name="Burns J.A."/>
            <person name="Paasch A."/>
            <person name="Narechania A."/>
            <person name="Kim E."/>
        </authorList>
    </citation>
    <scope>NUCLEOTIDE SEQUENCE [LARGE SCALE GENOMIC DNA]</scope>
    <source>
        <strain evidence="1 2">PLY_AMNH</strain>
    </source>
</reference>
<organism evidence="1 2">
    <name type="scientific">Cymbomonas tetramitiformis</name>
    <dbReference type="NCBI Taxonomy" id="36881"/>
    <lineage>
        <taxon>Eukaryota</taxon>
        <taxon>Viridiplantae</taxon>
        <taxon>Chlorophyta</taxon>
        <taxon>Pyramimonadophyceae</taxon>
        <taxon>Pyramimonadales</taxon>
        <taxon>Pyramimonadaceae</taxon>
        <taxon>Cymbomonas</taxon>
    </lineage>
</organism>
<comment type="caution">
    <text evidence="1">The sequence shown here is derived from an EMBL/GenBank/DDBJ whole genome shotgun (WGS) entry which is preliminary data.</text>
</comment>
<name>A0AAE0ES00_9CHLO</name>
<dbReference type="AlphaFoldDB" id="A0AAE0ES00"/>
<keyword evidence="2" id="KW-1185">Reference proteome</keyword>
<accession>A0AAE0ES00</accession>